<sequence>MATIEQKEILKEANKLKSSIGTFIKRVVKAEENWTEVYDSKQPEEMYTRNMIELAAYKLQDTYDLFDYLFRPVKIEGNLQRSSSGRYTIPGLGYDLTSGMVIEFLDNEQWVRARIEHKMDYYIYGYPDIPLQGLQIRIK</sequence>
<feature type="domain" description="DUF5348" evidence="1">
    <location>
        <begin position="81"/>
        <end position="138"/>
    </location>
</feature>
<protein>
    <submittedName>
        <fullName evidence="2">DUF5348 domain-containing protein</fullName>
    </submittedName>
</protein>
<proteinExistence type="predicted"/>
<evidence type="ECO:0000313" key="2">
    <source>
        <dbReference type="EMBL" id="MFD2703835.1"/>
    </source>
</evidence>
<dbReference type="EMBL" id="JBHUMJ010000023">
    <property type="protein sequence ID" value="MFD2703835.1"/>
    <property type="molecule type" value="Genomic_DNA"/>
</dbReference>
<dbReference type="RefSeq" id="WP_379265412.1">
    <property type="nucleotide sequence ID" value="NZ_JBHUMJ010000023.1"/>
</dbReference>
<name>A0ABW5SYY5_9BACL</name>
<gene>
    <name evidence="2" type="ORF">ACFSVM_25730</name>
</gene>
<evidence type="ECO:0000259" key="1">
    <source>
        <dbReference type="Pfam" id="PF17295"/>
    </source>
</evidence>
<organism evidence="2 3">
    <name type="scientific">Paenibacillus shunpengii</name>
    <dbReference type="NCBI Taxonomy" id="2054424"/>
    <lineage>
        <taxon>Bacteria</taxon>
        <taxon>Bacillati</taxon>
        <taxon>Bacillota</taxon>
        <taxon>Bacilli</taxon>
        <taxon>Bacillales</taxon>
        <taxon>Paenibacillaceae</taxon>
        <taxon>Paenibacillus</taxon>
    </lineage>
</organism>
<dbReference type="Proteomes" id="UP001597540">
    <property type="component" value="Unassembled WGS sequence"/>
</dbReference>
<accession>A0ABW5SYY5</accession>
<reference evidence="3" key="1">
    <citation type="journal article" date="2019" name="Int. J. Syst. Evol. Microbiol.">
        <title>The Global Catalogue of Microorganisms (GCM) 10K type strain sequencing project: providing services to taxonomists for standard genome sequencing and annotation.</title>
        <authorList>
            <consortium name="The Broad Institute Genomics Platform"/>
            <consortium name="The Broad Institute Genome Sequencing Center for Infectious Disease"/>
            <person name="Wu L."/>
            <person name="Ma J."/>
        </authorList>
    </citation>
    <scope>NUCLEOTIDE SEQUENCE [LARGE SCALE GENOMIC DNA]</scope>
    <source>
        <strain evidence="3">KCTC 33849</strain>
    </source>
</reference>
<dbReference type="InterPro" id="IPR035255">
    <property type="entry name" value="DUF5348"/>
</dbReference>
<comment type="caution">
    <text evidence="2">The sequence shown here is derived from an EMBL/GenBank/DDBJ whole genome shotgun (WGS) entry which is preliminary data.</text>
</comment>
<dbReference type="Pfam" id="PF17295">
    <property type="entry name" value="DUF5348"/>
    <property type="match status" value="1"/>
</dbReference>
<keyword evidence="3" id="KW-1185">Reference proteome</keyword>
<evidence type="ECO:0000313" key="3">
    <source>
        <dbReference type="Proteomes" id="UP001597540"/>
    </source>
</evidence>
<dbReference type="Gene3D" id="2.40.10.390">
    <property type="match status" value="1"/>
</dbReference>